<name>A0A0B7G2I8_THACB</name>
<evidence type="ECO:0000313" key="2">
    <source>
        <dbReference type="EMBL" id="CEL63329.1"/>
    </source>
</evidence>
<dbReference type="STRING" id="1108050.A0A0B7G2I8"/>
<keyword evidence="1" id="KW-0175">Coiled coil</keyword>
<feature type="coiled-coil region" evidence="1">
    <location>
        <begin position="391"/>
        <end position="418"/>
    </location>
</feature>
<proteinExistence type="predicted"/>
<evidence type="ECO:0000256" key="1">
    <source>
        <dbReference type="SAM" id="Coils"/>
    </source>
</evidence>
<accession>A0A0B7G2I8</accession>
<dbReference type="OrthoDB" id="3231004at2759"/>
<keyword evidence="3" id="KW-1185">Reference proteome</keyword>
<evidence type="ECO:0008006" key="4">
    <source>
        <dbReference type="Google" id="ProtNLM"/>
    </source>
</evidence>
<organism evidence="2 3">
    <name type="scientific">Thanatephorus cucumeris (strain AG1-IB / isolate 7/3/14)</name>
    <name type="common">Lettuce bottom rot fungus</name>
    <name type="synonym">Rhizoctonia solani</name>
    <dbReference type="NCBI Taxonomy" id="1108050"/>
    <lineage>
        <taxon>Eukaryota</taxon>
        <taxon>Fungi</taxon>
        <taxon>Dikarya</taxon>
        <taxon>Basidiomycota</taxon>
        <taxon>Agaricomycotina</taxon>
        <taxon>Agaricomycetes</taxon>
        <taxon>Cantharellales</taxon>
        <taxon>Ceratobasidiaceae</taxon>
        <taxon>Rhizoctonia</taxon>
        <taxon>Rhizoctonia solani AG-1</taxon>
    </lineage>
</organism>
<dbReference type="Proteomes" id="UP000059188">
    <property type="component" value="Unassembled WGS sequence"/>
</dbReference>
<dbReference type="AlphaFoldDB" id="A0A0B7G2I8"/>
<protein>
    <recommendedName>
        <fullName evidence="4">MACPF domain-containing protein</fullName>
    </recommendedName>
</protein>
<evidence type="ECO:0000313" key="3">
    <source>
        <dbReference type="Proteomes" id="UP000059188"/>
    </source>
</evidence>
<sequence length="688" mass="76631">MYIGMNGERILPASVFRFVRQLASAPYKIELVELHDPNNYHSTLTSNCYDVEMGMLLAPYDDSMRLGQGYNSFLQTPCMYEAVEIKSDSSHGLNNSQTVSYSSHIINRISGIARSMGISTGSTIKNGAIALGGNASSIDETKFAESHLNVVVSVKVINQSIEAGDQGTFMKEKAKRFEDKMKGLDKITNKDDKDNAMNQVHSEFHETYGDSYISGFIEGGDLHGVVSIKVLDSTKKEEVKALITREINSSDPADMGVDPSFLSSTLQTHLQGCETTIAVNWSGGGRIKPDNEEWSLESLFRVAAAFPAQVAICPRRTWAILTPYSNNATFLTWSIPNAIKHYDFHDVSAYAADLLDTYMAYKNNVRRIQSALDSPMSYMRSPGNHPIELSVKALVDARKRMKEEMSKIMEEVDTLNNNPEQVSQPKTIEAVGTDTDHKYKSPEEWATRLPVPRGLSQRTLDALGRFALLDGETYSPTGPPSVLGRPGDPPAEQLFDGDVRHLFTTQELEALEWELNRRILKDYRFVAWPAVTSSTKDSQGTSIASDRLRDMLRVNAVFANEFGWPSKVYLRISHKDDIPVLRFSFVFSKSEAPKSEVGFTVVNLADNERIISVRIGKTWRGNKEIISYVSIKTSNGPTYIVGDVNLPDQRESEVDFKKPPNCNGLLCFVATAQHQDTGAIGRLMLVWK</sequence>
<dbReference type="EMBL" id="LN679107">
    <property type="protein sequence ID" value="CEL63329.1"/>
    <property type="molecule type" value="Genomic_DNA"/>
</dbReference>
<reference evidence="2 3" key="1">
    <citation type="submission" date="2014-11" db="EMBL/GenBank/DDBJ databases">
        <authorList>
            <person name="Wibberg Daniel"/>
        </authorList>
    </citation>
    <scope>NUCLEOTIDE SEQUENCE [LARGE SCALE GENOMIC DNA]</scope>
    <source>
        <strain evidence="2">Rhizoctonia solani AG1-IB 7/3/14</strain>
    </source>
</reference>
<gene>
    <name evidence="2" type="ORF">RSOLAG1IB_05373</name>
</gene>